<name>A0A8T0EJX7_ARGBR</name>
<accession>A0A8T0EJX7</accession>
<comment type="similarity">
    <text evidence="1 2">Belongs to the small heat shock protein (HSP20) family.</text>
</comment>
<reference evidence="5" key="2">
    <citation type="submission" date="2020-06" db="EMBL/GenBank/DDBJ databases">
        <authorList>
            <person name="Sheffer M."/>
        </authorList>
    </citation>
    <scope>NUCLEOTIDE SEQUENCE</scope>
</reference>
<dbReference type="Proteomes" id="UP000807504">
    <property type="component" value="Unassembled WGS sequence"/>
</dbReference>
<dbReference type="PROSITE" id="PS01031">
    <property type="entry name" value="SHSP"/>
    <property type="match status" value="1"/>
</dbReference>
<dbReference type="PANTHER" id="PTHR45640">
    <property type="entry name" value="HEAT SHOCK PROTEIN HSP-12.2-RELATED"/>
    <property type="match status" value="1"/>
</dbReference>
<evidence type="ECO:0000256" key="1">
    <source>
        <dbReference type="PROSITE-ProRule" id="PRU00285"/>
    </source>
</evidence>
<dbReference type="EMBL" id="JABXBU010002228">
    <property type="protein sequence ID" value="KAF8771944.1"/>
    <property type="molecule type" value="Genomic_DNA"/>
</dbReference>
<reference evidence="5" key="1">
    <citation type="journal article" date="2020" name="bioRxiv">
        <title>Chromosome-level reference genome of the European wasp spider Argiope bruennichi: a resource for studies on range expansion and evolutionary adaptation.</title>
        <authorList>
            <person name="Sheffer M.M."/>
            <person name="Hoppe A."/>
            <person name="Krehenwinkel H."/>
            <person name="Uhl G."/>
            <person name="Kuss A.W."/>
            <person name="Jensen L."/>
            <person name="Jensen C."/>
            <person name="Gillespie R.G."/>
            <person name="Hoff K.J."/>
            <person name="Prost S."/>
        </authorList>
    </citation>
    <scope>NUCLEOTIDE SEQUENCE</scope>
</reference>
<dbReference type="PANTHER" id="PTHR45640:SF27">
    <property type="entry name" value="HEAT SHOCK PROTEIN BETA-2"/>
    <property type="match status" value="1"/>
</dbReference>
<dbReference type="GO" id="GO:0051082">
    <property type="term" value="F:unfolded protein binding"/>
    <property type="evidence" value="ECO:0007669"/>
    <property type="project" value="TreeGrafter"/>
</dbReference>
<gene>
    <name evidence="5" type="ORF">HNY73_019306</name>
</gene>
<dbReference type="GO" id="GO:0005737">
    <property type="term" value="C:cytoplasm"/>
    <property type="evidence" value="ECO:0007669"/>
    <property type="project" value="TreeGrafter"/>
</dbReference>
<evidence type="ECO:0000256" key="3">
    <source>
        <dbReference type="SAM" id="MobiDB-lite"/>
    </source>
</evidence>
<evidence type="ECO:0000313" key="5">
    <source>
        <dbReference type="EMBL" id="KAF8771944.1"/>
    </source>
</evidence>
<sequence length="287" mass="32923">MNRVNQNEERELSLLIASMVSNGDFWTQSENVPSKIGFQRFGLQLREEDFEQRGTIYRGFLIRDRNETRKASSGFSLVRNEEKEFCIELDVWPFKCDELVVVVVPGLYVMIDGEQPEKSEDYSVCSRKFTRRYLLPKGCRSDSMTANYFNFVLMIRADKNGIVDEPRIPRKIDINFGDWNNDKPDLSSSDQRNASEIRKKHPEVPITDDILRSDVKAVKDATESSAEIGDLISKKMDEKATEPLQEALRAQRKAHMIREKKCRPLSGVSIVYKKAIKDEAGSSGEEI</sequence>
<protein>
    <submittedName>
        <fullName evidence="5">Alpha-crystallin A chain like protein</fullName>
    </submittedName>
</protein>
<dbReference type="Pfam" id="PF00011">
    <property type="entry name" value="HSP20"/>
    <property type="match status" value="1"/>
</dbReference>
<dbReference type="GO" id="GO:0009408">
    <property type="term" value="P:response to heat"/>
    <property type="evidence" value="ECO:0007669"/>
    <property type="project" value="TreeGrafter"/>
</dbReference>
<dbReference type="PRINTS" id="PR00299">
    <property type="entry name" value="ACRYSTALLIN"/>
</dbReference>
<dbReference type="InterPro" id="IPR001436">
    <property type="entry name" value="Alpha-crystallin/sHSP_animal"/>
</dbReference>
<dbReference type="CDD" id="cd06526">
    <property type="entry name" value="metazoan_ACD"/>
    <property type="match status" value="1"/>
</dbReference>
<dbReference type="GO" id="GO:0042026">
    <property type="term" value="P:protein refolding"/>
    <property type="evidence" value="ECO:0007669"/>
    <property type="project" value="TreeGrafter"/>
</dbReference>
<evidence type="ECO:0000259" key="4">
    <source>
        <dbReference type="PROSITE" id="PS01031"/>
    </source>
</evidence>
<feature type="domain" description="SHSP" evidence="4">
    <location>
        <begin position="66"/>
        <end position="175"/>
    </location>
</feature>
<organism evidence="5 6">
    <name type="scientific">Argiope bruennichi</name>
    <name type="common">Wasp spider</name>
    <name type="synonym">Aranea bruennichi</name>
    <dbReference type="NCBI Taxonomy" id="94029"/>
    <lineage>
        <taxon>Eukaryota</taxon>
        <taxon>Metazoa</taxon>
        <taxon>Ecdysozoa</taxon>
        <taxon>Arthropoda</taxon>
        <taxon>Chelicerata</taxon>
        <taxon>Arachnida</taxon>
        <taxon>Araneae</taxon>
        <taxon>Araneomorphae</taxon>
        <taxon>Entelegynae</taxon>
        <taxon>Araneoidea</taxon>
        <taxon>Araneidae</taxon>
        <taxon>Argiope</taxon>
    </lineage>
</organism>
<evidence type="ECO:0000313" key="6">
    <source>
        <dbReference type="Proteomes" id="UP000807504"/>
    </source>
</evidence>
<dbReference type="GO" id="GO:0043066">
    <property type="term" value="P:negative regulation of apoptotic process"/>
    <property type="evidence" value="ECO:0007669"/>
    <property type="project" value="TreeGrafter"/>
</dbReference>
<dbReference type="InterPro" id="IPR008978">
    <property type="entry name" value="HSP20-like_chaperone"/>
</dbReference>
<keyword evidence="6" id="KW-1185">Reference proteome</keyword>
<feature type="region of interest" description="Disordered" evidence="3">
    <location>
        <begin position="183"/>
        <end position="202"/>
    </location>
</feature>
<comment type="caution">
    <text evidence="5">The sequence shown here is derived from an EMBL/GenBank/DDBJ whole genome shotgun (WGS) entry which is preliminary data.</text>
</comment>
<proteinExistence type="inferred from homology"/>
<dbReference type="GO" id="GO:0005634">
    <property type="term" value="C:nucleus"/>
    <property type="evidence" value="ECO:0007669"/>
    <property type="project" value="TreeGrafter"/>
</dbReference>
<dbReference type="InterPro" id="IPR002068">
    <property type="entry name" value="A-crystallin/Hsp20_dom"/>
</dbReference>
<dbReference type="AlphaFoldDB" id="A0A8T0EJX7"/>
<evidence type="ECO:0000256" key="2">
    <source>
        <dbReference type="RuleBase" id="RU003616"/>
    </source>
</evidence>
<dbReference type="Gene3D" id="2.60.40.790">
    <property type="match status" value="1"/>
</dbReference>
<dbReference type="SUPFAM" id="SSF49764">
    <property type="entry name" value="HSP20-like chaperones"/>
    <property type="match status" value="1"/>
</dbReference>